<sequence length="344" mass="37741">MDLFFNGALEVGGSQRIDLQQPYVPPRGHNSQPVARNFDFFAVPSSQPGAEAPEFGPVSEGDSFEQELVHPSLRRETAAGPSSSAPPRGRQASGKSKATTTRKQWEKWEVIVLLELKKKESEDAAMYAGREQIENADAKWAAIATEMAAKGINRDAAQISNKYLKVLGKYKKIKDYHVKRTGAAPYSELDPQQRKEAGLDPDFPAEYTALLYTFYGRRPCMNPPYAAESLNIRSQGNSPSNDDSPTTPQQGRPSTPMPSTASDSNGPDRDSVRELGARGNSGKRRKKDASKSANAVADAMDKQGSTLLTEHMIATREIEVKQHGEMVDVFKTMATAFMLMAQTK</sequence>
<dbReference type="EMBL" id="JBJQOH010000007">
    <property type="protein sequence ID" value="KAL3679137.1"/>
    <property type="molecule type" value="Genomic_DNA"/>
</dbReference>
<evidence type="ECO:0000259" key="2">
    <source>
        <dbReference type="Pfam" id="PF13837"/>
    </source>
</evidence>
<feature type="region of interest" description="Disordered" evidence="1">
    <location>
        <begin position="230"/>
        <end position="298"/>
    </location>
</feature>
<evidence type="ECO:0000313" key="3">
    <source>
        <dbReference type="EMBL" id="KAL3679137.1"/>
    </source>
</evidence>
<feature type="domain" description="Myb/SANT-like DNA-binding" evidence="2">
    <location>
        <begin position="102"/>
        <end position="186"/>
    </location>
</feature>
<gene>
    <name evidence="3" type="ORF">R1sor_022093</name>
</gene>
<keyword evidence="4" id="KW-1185">Reference proteome</keyword>
<accession>A0ABD3GKU2</accession>
<dbReference type="Pfam" id="PF13837">
    <property type="entry name" value="Myb_DNA-bind_4"/>
    <property type="match status" value="1"/>
</dbReference>
<evidence type="ECO:0000313" key="4">
    <source>
        <dbReference type="Proteomes" id="UP001633002"/>
    </source>
</evidence>
<name>A0ABD3GKU2_9MARC</name>
<feature type="region of interest" description="Disordered" evidence="1">
    <location>
        <begin position="43"/>
        <end position="101"/>
    </location>
</feature>
<dbReference type="Gene3D" id="1.10.10.60">
    <property type="entry name" value="Homeodomain-like"/>
    <property type="match status" value="1"/>
</dbReference>
<dbReference type="Proteomes" id="UP001633002">
    <property type="component" value="Unassembled WGS sequence"/>
</dbReference>
<feature type="compositionally biased region" description="Polar residues" evidence="1">
    <location>
        <begin position="231"/>
        <end position="265"/>
    </location>
</feature>
<evidence type="ECO:0000256" key="1">
    <source>
        <dbReference type="SAM" id="MobiDB-lite"/>
    </source>
</evidence>
<comment type="caution">
    <text evidence="3">The sequence shown here is derived from an EMBL/GenBank/DDBJ whole genome shotgun (WGS) entry which is preliminary data.</text>
</comment>
<dbReference type="AlphaFoldDB" id="A0ABD3GKU2"/>
<dbReference type="InterPro" id="IPR044822">
    <property type="entry name" value="Myb_DNA-bind_4"/>
</dbReference>
<protein>
    <recommendedName>
        <fullName evidence="2">Myb/SANT-like DNA-binding domain-containing protein</fullName>
    </recommendedName>
</protein>
<dbReference type="PANTHER" id="PTHR33492">
    <property type="entry name" value="OSJNBA0043A12.37 PROTEIN-RELATED"/>
    <property type="match status" value="1"/>
</dbReference>
<proteinExistence type="predicted"/>
<dbReference type="PANTHER" id="PTHR33492:SF11">
    <property type="entry name" value="OS04G0670900 PROTEIN"/>
    <property type="match status" value="1"/>
</dbReference>
<feature type="compositionally biased region" description="Basic and acidic residues" evidence="1">
    <location>
        <begin position="266"/>
        <end position="276"/>
    </location>
</feature>
<organism evidence="3 4">
    <name type="scientific">Riccia sorocarpa</name>
    <dbReference type="NCBI Taxonomy" id="122646"/>
    <lineage>
        <taxon>Eukaryota</taxon>
        <taxon>Viridiplantae</taxon>
        <taxon>Streptophyta</taxon>
        <taxon>Embryophyta</taxon>
        <taxon>Marchantiophyta</taxon>
        <taxon>Marchantiopsida</taxon>
        <taxon>Marchantiidae</taxon>
        <taxon>Marchantiales</taxon>
        <taxon>Ricciaceae</taxon>
        <taxon>Riccia</taxon>
    </lineage>
</organism>
<reference evidence="3 4" key="1">
    <citation type="submission" date="2024-09" db="EMBL/GenBank/DDBJ databases">
        <title>Chromosome-scale assembly of Riccia sorocarpa.</title>
        <authorList>
            <person name="Paukszto L."/>
        </authorList>
    </citation>
    <scope>NUCLEOTIDE SEQUENCE [LARGE SCALE GENOMIC DNA]</scope>
    <source>
        <strain evidence="3">LP-2024</strain>
        <tissue evidence="3">Aerial parts of the thallus</tissue>
    </source>
</reference>